<evidence type="ECO:0000313" key="9">
    <source>
        <dbReference type="Proteomes" id="UP000278036"/>
    </source>
</evidence>
<dbReference type="Pfam" id="PF00296">
    <property type="entry name" value="Bac_luciferase"/>
    <property type="match status" value="1"/>
</dbReference>
<dbReference type="Proteomes" id="UP000278036">
    <property type="component" value="Unassembled WGS sequence"/>
</dbReference>
<evidence type="ECO:0000256" key="2">
    <source>
        <dbReference type="ARBA" id="ARBA00022643"/>
    </source>
</evidence>
<comment type="caution">
    <text evidence="6">The sequence shown here is derived from an EMBL/GenBank/DDBJ whole genome shotgun (WGS) entry which is preliminary data.</text>
</comment>
<dbReference type="SUPFAM" id="SSF51679">
    <property type="entry name" value="Bacterial luciferase-like"/>
    <property type="match status" value="1"/>
</dbReference>
<name>A0A3A9JAS3_9PROT</name>
<dbReference type="Gene3D" id="3.20.20.30">
    <property type="entry name" value="Luciferase-like domain"/>
    <property type="match status" value="1"/>
</dbReference>
<dbReference type="AlphaFoldDB" id="A0A3A9JAS3"/>
<dbReference type="NCBIfam" id="TIGR03571">
    <property type="entry name" value="lucif_BA3436"/>
    <property type="match status" value="1"/>
</dbReference>
<organism evidence="6 9">
    <name type="scientific">Teichococcus wenyumeiae</name>
    <dbReference type="NCBI Taxonomy" id="2478470"/>
    <lineage>
        <taxon>Bacteria</taxon>
        <taxon>Pseudomonadati</taxon>
        <taxon>Pseudomonadota</taxon>
        <taxon>Alphaproteobacteria</taxon>
        <taxon>Acetobacterales</taxon>
        <taxon>Roseomonadaceae</taxon>
        <taxon>Roseomonas</taxon>
    </lineage>
</organism>
<dbReference type="GO" id="GO:0016705">
    <property type="term" value="F:oxidoreductase activity, acting on paired donors, with incorporation or reduction of molecular oxygen"/>
    <property type="evidence" value="ECO:0007669"/>
    <property type="project" value="InterPro"/>
</dbReference>
<dbReference type="Proteomes" id="UP000274097">
    <property type="component" value="Unassembled WGS sequence"/>
</dbReference>
<dbReference type="InterPro" id="IPR011251">
    <property type="entry name" value="Luciferase-like_dom"/>
</dbReference>
<evidence type="ECO:0000256" key="1">
    <source>
        <dbReference type="ARBA" id="ARBA00022630"/>
    </source>
</evidence>
<dbReference type="PANTHER" id="PTHR30011">
    <property type="entry name" value="ALKANESULFONATE MONOOXYGENASE-RELATED"/>
    <property type="match status" value="1"/>
</dbReference>
<dbReference type="InParanoid" id="A0A3A9JAS3"/>
<keyword evidence="1" id="KW-0285">Flavoprotein</keyword>
<reference evidence="6 9" key="1">
    <citation type="submission" date="2018-09" db="EMBL/GenBank/DDBJ databases">
        <title>Roseomonas sp. nov., isolated from feces of Tibetan antelopes in the Qinghai-Tibet plateau, China.</title>
        <authorList>
            <person name="Tian Z."/>
        </authorList>
    </citation>
    <scope>NUCLEOTIDE SEQUENCE [LARGE SCALE GENOMIC DNA]</scope>
    <source>
        <strain evidence="7 8">Z23</strain>
        <strain evidence="6 9">Z24</strain>
    </source>
</reference>
<dbReference type="OrthoDB" id="7247902at2"/>
<evidence type="ECO:0000259" key="5">
    <source>
        <dbReference type="Pfam" id="PF00296"/>
    </source>
</evidence>
<dbReference type="PANTHER" id="PTHR30011:SF16">
    <property type="entry name" value="C2H2 FINGER DOMAIN TRANSCRIPTION FACTOR (EUROFUNG)-RELATED"/>
    <property type="match status" value="1"/>
</dbReference>
<evidence type="ECO:0000313" key="6">
    <source>
        <dbReference type="EMBL" id="RKK02621.1"/>
    </source>
</evidence>
<dbReference type="GO" id="GO:0004497">
    <property type="term" value="F:monooxygenase activity"/>
    <property type="evidence" value="ECO:0007669"/>
    <property type="project" value="UniProtKB-KW"/>
</dbReference>
<evidence type="ECO:0000256" key="3">
    <source>
        <dbReference type="ARBA" id="ARBA00023002"/>
    </source>
</evidence>
<dbReference type="InterPro" id="IPR036661">
    <property type="entry name" value="Luciferase-like_sf"/>
</dbReference>
<keyword evidence="4" id="KW-0503">Monooxygenase</keyword>
<proteinExistence type="predicted"/>
<accession>A0A3A9JAS3</accession>
<keyword evidence="3 6" id="KW-0560">Oxidoreductase</keyword>
<evidence type="ECO:0000256" key="4">
    <source>
        <dbReference type="ARBA" id="ARBA00023033"/>
    </source>
</evidence>
<keyword evidence="2" id="KW-0288">FMN</keyword>
<dbReference type="EMBL" id="RFLX01000060">
    <property type="protein sequence ID" value="RMI15379.1"/>
    <property type="molecule type" value="Genomic_DNA"/>
</dbReference>
<feature type="domain" description="Luciferase-like" evidence="5">
    <location>
        <begin position="22"/>
        <end position="253"/>
    </location>
</feature>
<evidence type="ECO:0000313" key="7">
    <source>
        <dbReference type="EMBL" id="RMI15379.1"/>
    </source>
</evidence>
<keyword evidence="8" id="KW-1185">Reference proteome</keyword>
<dbReference type="InterPro" id="IPR051260">
    <property type="entry name" value="Diverse_substr_monoxygenases"/>
</dbReference>
<evidence type="ECO:0000313" key="8">
    <source>
        <dbReference type="Proteomes" id="UP000274097"/>
    </source>
</evidence>
<gene>
    <name evidence="6" type="ORF">D6Z83_18825</name>
    <name evidence="7" type="ORF">EBE87_26030</name>
</gene>
<dbReference type="EC" id="1.-.-.-" evidence="6"/>
<protein>
    <submittedName>
        <fullName evidence="6">TIGR03571 family LLM class oxidoreductase</fullName>
        <ecNumber evidence="6">1.-.-.-</ecNumber>
    </submittedName>
</protein>
<dbReference type="InterPro" id="IPR020020">
    <property type="entry name" value="Luciferase-type_oxidoreductase"/>
</dbReference>
<dbReference type="CDD" id="cd00347">
    <property type="entry name" value="Flavin_utilizing_monoxygenases"/>
    <property type="match status" value="1"/>
</dbReference>
<sequence length="312" mass="33860">MPAAGPSPRSFDQVFAEGRLSLGVVLPVRRQPDAPIDFREQIALARRAEELGFAAIWVRDVPLNGPWYPEIIGHLDPWVALGAVSAVTRSIALGTAATVLPLRHPWHLAKAAASVQALSGQRLLLGLGSGDRPEEFAAFGLRSEDRRTLFREKWEKLQGALLHPQSLPGLPDSFELRPTDFVPPPLIVIGSAGQSLEWIARHAAGWATYHREPEQQRDRHHLWRRAVDGAAPGQFRSFSVALHLSIERGSGAATAIPLGYRTGETGLVSILAEQRDLGVHHLMLNLESSTLEPDESLELVAAAAARATGTSS</sequence>
<dbReference type="EMBL" id="RAQU01000139">
    <property type="protein sequence ID" value="RKK02621.1"/>
    <property type="molecule type" value="Genomic_DNA"/>
</dbReference>